<dbReference type="Gene3D" id="3.40.1520.20">
    <property type="match status" value="1"/>
</dbReference>
<feature type="signal peptide" evidence="1">
    <location>
        <begin position="1"/>
        <end position="21"/>
    </location>
</feature>
<proteinExistence type="predicted"/>
<protein>
    <submittedName>
        <fullName evidence="3">BON domain-containing protein</fullName>
    </submittedName>
</protein>
<evidence type="ECO:0000313" key="4">
    <source>
        <dbReference type="Proteomes" id="UP001302274"/>
    </source>
</evidence>
<dbReference type="PROSITE" id="PS50914">
    <property type="entry name" value="BON"/>
    <property type="match status" value="1"/>
</dbReference>
<evidence type="ECO:0000313" key="3">
    <source>
        <dbReference type="EMBL" id="MEA9355736.1"/>
    </source>
</evidence>
<evidence type="ECO:0000256" key="1">
    <source>
        <dbReference type="SAM" id="SignalP"/>
    </source>
</evidence>
<keyword evidence="4" id="KW-1185">Reference proteome</keyword>
<reference evidence="3 4" key="1">
    <citation type="submission" date="2023-11" db="EMBL/GenBank/DDBJ databases">
        <title>A Novel Polar Bacteriovorax (B. antarcticus) Isolated from the Biocrust in Antarctica.</title>
        <authorList>
            <person name="Mun W."/>
            <person name="Choi S.Y."/>
            <person name="Mitchell R.J."/>
        </authorList>
    </citation>
    <scope>NUCLEOTIDE SEQUENCE [LARGE SCALE GENOMIC DNA]</scope>
    <source>
        <strain evidence="3 4">PP10</strain>
    </source>
</reference>
<sequence length="119" mass="12836">MKSLLLTVAVIATVSAGVVVAKQDASPNPRVASQIEDNMTVGDQSNKPADLDTVKRIRRELMNDDALSTKAKNVKVIVANNGVTLKGAVKTAAEREIILKHAYTTAPKHRIYNQISVTK</sequence>
<dbReference type="EMBL" id="JAYGJQ010000001">
    <property type="protein sequence ID" value="MEA9355736.1"/>
    <property type="molecule type" value="Genomic_DNA"/>
</dbReference>
<dbReference type="InterPro" id="IPR007055">
    <property type="entry name" value="BON_dom"/>
</dbReference>
<keyword evidence="1" id="KW-0732">Signal</keyword>
<evidence type="ECO:0000259" key="2">
    <source>
        <dbReference type="PROSITE" id="PS50914"/>
    </source>
</evidence>
<organism evidence="3 4">
    <name type="scientific">Bacteriovorax antarcticus</name>
    <dbReference type="NCBI Taxonomy" id="3088717"/>
    <lineage>
        <taxon>Bacteria</taxon>
        <taxon>Pseudomonadati</taxon>
        <taxon>Bdellovibrionota</taxon>
        <taxon>Bacteriovoracia</taxon>
        <taxon>Bacteriovoracales</taxon>
        <taxon>Bacteriovoracaceae</taxon>
        <taxon>Bacteriovorax</taxon>
    </lineage>
</organism>
<dbReference type="RefSeq" id="WP_323575366.1">
    <property type="nucleotide sequence ID" value="NZ_JAYGJQ010000001.1"/>
</dbReference>
<comment type="caution">
    <text evidence="3">The sequence shown here is derived from an EMBL/GenBank/DDBJ whole genome shotgun (WGS) entry which is preliminary data.</text>
</comment>
<dbReference type="Proteomes" id="UP001302274">
    <property type="component" value="Unassembled WGS sequence"/>
</dbReference>
<name>A0ABU5VRQ2_9BACT</name>
<gene>
    <name evidence="3" type="ORF">SHI21_05975</name>
</gene>
<accession>A0ABU5VRQ2</accession>
<feature type="chain" id="PRO_5047062466" evidence="1">
    <location>
        <begin position="22"/>
        <end position="119"/>
    </location>
</feature>
<feature type="domain" description="BON" evidence="2">
    <location>
        <begin position="49"/>
        <end position="119"/>
    </location>
</feature>
<dbReference type="Pfam" id="PF04972">
    <property type="entry name" value="BON"/>
    <property type="match status" value="1"/>
</dbReference>